<organism evidence="1 2">
    <name type="scientific">Dyadobacter jiangsuensis</name>
    <dbReference type="NCBI Taxonomy" id="1591085"/>
    <lineage>
        <taxon>Bacteria</taxon>
        <taxon>Pseudomonadati</taxon>
        <taxon>Bacteroidota</taxon>
        <taxon>Cytophagia</taxon>
        <taxon>Cytophagales</taxon>
        <taxon>Spirosomataceae</taxon>
        <taxon>Dyadobacter</taxon>
    </lineage>
</organism>
<keyword evidence="2" id="KW-1185">Reference proteome</keyword>
<dbReference type="InterPro" id="IPR027396">
    <property type="entry name" value="DsrEFH-like"/>
</dbReference>
<dbReference type="SUPFAM" id="SSF75169">
    <property type="entry name" value="DsrEFH-like"/>
    <property type="match status" value="1"/>
</dbReference>
<reference evidence="1 2" key="1">
    <citation type="submission" date="2018-03" db="EMBL/GenBank/DDBJ databases">
        <title>Genomic Encyclopedia of Archaeal and Bacterial Type Strains, Phase II (KMG-II): from individual species to whole genera.</title>
        <authorList>
            <person name="Goeker M."/>
        </authorList>
    </citation>
    <scope>NUCLEOTIDE SEQUENCE [LARGE SCALE GENOMIC DNA]</scope>
    <source>
        <strain evidence="1 2">DSM 29057</strain>
    </source>
</reference>
<accession>A0A2P8G039</accession>
<dbReference type="AlphaFoldDB" id="A0A2P8G039"/>
<name>A0A2P8G039_9BACT</name>
<proteinExistence type="predicted"/>
<protein>
    <submittedName>
        <fullName evidence="1">Uncharacterized protein</fullName>
    </submittedName>
</protein>
<evidence type="ECO:0000313" key="2">
    <source>
        <dbReference type="Proteomes" id="UP000241964"/>
    </source>
</evidence>
<dbReference type="EMBL" id="PYAS01000008">
    <property type="protein sequence ID" value="PSL27338.1"/>
    <property type="molecule type" value="Genomic_DNA"/>
</dbReference>
<comment type="caution">
    <text evidence="1">The sequence shown here is derived from an EMBL/GenBank/DDBJ whole genome shotgun (WGS) entry which is preliminary data.</text>
</comment>
<dbReference type="Proteomes" id="UP000241964">
    <property type="component" value="Unassembled WGS sequence"/>
</dbReference>
<dbReference type="PANTHER" id="PTHR37691:SF1">
    <property type="entry name" value="BLR3518 PROTEIN"/>
    <property type="match status" value="1"/>
</dbReference>
<sequence length="122" mass="13021">MTYLAGMKTYKAIIQLTSDDPKVHRSMIRQIGNLLAHLGKTVDVRIVCHGASMPFCISAGNTFAGDITALLNQHVTIAACRNMLVANGAAPTDLIEGIEVIPSGIAELVILQQEGWSYVKAG</sequence>
<evidence type="ECO:0000313" key="1">
    <source>
        <dbReference type="EMBL" id="PSL27338.1"/>
    </source>
</evidence>
<dbReference type="PANTHER" id="PTHR37691">
    <property type="entry name" value="BLR3518 PROTEIN"/>
    <property type="match status" value="1"/>
</dbReference>
<dbReference type="Gene3D" id="3.40.1260.10">
    <property type="entry name" value="DsrEFH-like"/>
    <property type="match status" value="1"/>
</dbReference>
<dbReference type="OrthoDB" id="678766at2"/>
<gene>
    <name evidence="1" type="ORF">CLV60_108195</name>
</gene>